<name>A0A8T0HCG8_CERPU</name>
<dbReference type="EMBL" id="CM026427">
    <property type="protein sequence ID" value="KAG0568357.1"/>
    <property type="molecule type" value="Genomic_DNA"/>
</dbReference>
<reference evidence="2 3" key="1">
    <citation type="submission" date="2020-06" db="EMBL/GenBank/DDBJ databases">
        <title>WGS assembly of Ceratodon purpureus strain R40.</title>
        <authorList>
            <person name="Carey S.B."/>
            <person name="Jenkins J."/>
            <person name="Shu S."/>
            <person name="Lovell J.T."/>
            <person name="Sreedasyam A."/>
            <person name="Maumus F."/>
            <person name="Tiley G.P."/>
            <person name="Fernandez-Pozo N."/>
            <person name="Barry K."/>
            <person name="Chen C."/>
            <person name="Wang M."/>
            <person name="Lipzen A."/>
            <person name="Daum C."/>
            <person name="Saski C.A."/>
            <person name="Payton A.C."/>
            <person name="Mcbreen J.C."/>
            <person name="Conrad R.E."/>
            <person name="Kollar L.M."/>
            <person name="Olsson S."/>
            <person name="Huttunen S."/>
            <person name="Landis J.B."/>
            <person name="Wickett N.J."/>
            <person name="Johnson M.G."/>
            <person name="Rensing S.A."/>
            <person name="Grimwood J."/>
            <person name="Schmutz J."/>
            <person name="Mcdaniel S.F."/>
        </authorList>
    </citation>
    <scope>NUCLEOTIDE SEQUENCE [LARGE SCALE GENOMIC DNA]</scope>
    <source>
        <strain evidence="2 3">R40</strain>
    </source>
</reference>
<protein>
    <submittedName>
        <fullName evidence="2">Uncharacterized protein</fullName>
    </submittedName>
</protein>
<evidence type="ECO:0000313" key="2">
    <source>
        <dbReference type="EMBL" id="KAG0568357.1"/>
    </source>
</evidence>
<evidence type="ECO:0000256" key="1">
    <source>
        <dbReference type="SAM" id="MobiDB-lite"/>
    </source>
</evidence>
<keyword evidence="3" id="KW-1185">Reference proteome</keyword>
<feature type="region of interest" description="Disordered" evidence="1">
    <location>
        <begin position="149"/>
        <end position="168"/>
    </location>
</feature>
<feature type="region of interest" description="Disordered" evidence="1">
    <location>
        <begin position="215"/>
        <end position="239"/>
    </location>
</feature>
<accession>A0A8T0HCG8</accession>
<organism evidence="2 3">
    <name type="scientific">Ceratodon purpureus</name>
    <name type="common">Fire moss</name>
    <name type="synonym">Dicranum purpureum</name>
    <dbReference type="NCBI Taxonomy" id="3225"/>
    <lineage>
        <taxon>Eukaryota</taxon>
        <taxon>Viridiplantae</taxon>
        <taxon>Streptophyta</taxon>
        <taxon>Embryophyta</taxon>
        <taxon>Bryophyta</taxon>
        <taxon>Bryophytina</taxon>
        <taxon>Bryopsida</taxon>
        <taxon>Dicranidae</taxon>
        <taxon>Pseudoditrichales</taxon>
        <taxon>Ditrichaceae</taxon>
        <taxon>Ceratodon</taxon>
    </lineage>
</organism>
<gene>
    <name evidence="2" type="ORF">KC19_6G013700</name>
</gene>
<feature type="region of interest" description="Disordered" evidence="1">
    <location>
        <begin position="1"/>
        <end position="129"/>
    </location>
</feature>
<evidence type="ECO:0000313" key="3">
    <source>
        <dbReference type="Proteomes" id="UP000822688"/>
    </source>
</evidence>
<comment type="caution">
    <text evidence="2">The sequence shown here is derived from an EMBL/GenBank/DDBJ whole genome shotgun (WGS) entry which is preliminary data.</text>
</comment>
<dbReference type="AlphaFoldDB" id="A0A8T0HCG8"/>
<sequence length="239" mass="25429">MTGHQVGGLYHDAPPHTASAAGVGRDPLQPRSPRRMVQDMDLNGPPAPGGTPQQHSPTPNPPTAPPLARAGMASSGHAASIPAVSRQGRRSVEIHLLSSSTATSGAADLKRTMGSTGHRRKRGADTSGIADGVTKSAEKMVKVLSEINETQRSSEKEKLEVHSKHFQQSLEYKKERDRVNMENVRISQEHTRLGLMNQQMVVTAIANLASAISRTVAPSKAPTPDPTATTTEPQEAPPN</sequence>
<feature type="compositionally biased region" description="Low complexity" evidence="1">
    <location>
        <begin position="98"/>
        <end position="107"/>
    </location>
</feature>
<proteinExistence type="predicted"/>
<dbReference type="Proteomes" id="UP000822688">
    <property type="component" value="Chromosome 6"/>
</dbReference>
<feature type="compositionally biased region" description="Basic and acidic residues" evidence="1">
    <location>
        <begin position="152"/>
        <end position="163"/>
    </location>
</feature>
<feature type="compositionally biased region" description="Low complexity" evidence="1">
    <location>
        <begin position="217"/>
        <end position="239"/>
    </location>
</feature>